<gene>
    <name evidence="1" type="ORF">OPT61_g8132</name>
</gene>
<evidence type="ECO:0000313" key="1">
    <source>
        <dbReference type="EMBL" id="KAJ8108500.1"/>
    </source>
</evidence>
<dbReference type="Proteomes" id="UP001153331">
    <property type="component" value="Unassembled WGS sequence"/>
</dbReference>
<organism evidence="1 2">
    <name type="scientific">Boeremia exigua</name>
    <dbReference type="NCBI Taxonomy" id="749465"/>
    <lineage>
        <taxon>Eukaryota</taxon>
        <taxon>Fungi</taxon>
        <taxon>Dikarya</taxon>
        <taxon>Ascomycota</taxon>
        <taxon>Pezizomycotina</taxon>
        <taxon>Dothideomycetes</taxon>
        <taxon>Pleosporomycetidae</taxon>
        <taxon>Pleosporales</taxon>
        <taxon>Pleosporineae</taxon>
        <taxon>Didymellaceae</taxon>
        <taxon>Boeremia</taxon>
    </lineage>
</organism>
<reference evidence="1" key="1">
    <citation type="submission" date="2022-11" db="EMBL/GenBank/DDBJ databases">
        <title>Genome Sequence of Boeremia exigua.</title>
        <authorList>
            <person name="Buettner E."/>
        </authorList>
    </citation>
    <scope>NUCLEOTIDE SEQUENCE</scope>
    <source>
        <strain evidence="1">CU02</strain>
    </source>
</reference>
<protein>
    <submittedName>
        <fullName evidence="1">Uncharacterized protein</fullName>
    </submittedName>
</protein>
<dbReference type="EMBL" id="JAPHNI010000740">
    <property type="protein sequence ID" value="KAJ8108500.1"/>
    <property type="molecule type" value="Genomic_DNA"/>
</dbReference>
<proteinExistence type="predicted"/>
<accession>A0ACC2I066</accession>
<name>A0ACC2I066_9PLEO</name>
<keyword evidence="2" id="KW-1185">Reference proteome</keyword>
<comment type="caution">
    <text evidence="1">The sequence shown here is derived from an EMBL/GenBank/DDBJ whole genome shotgun (WGS) entry which is preliminary data.</text>
</comment>
<sequence length="173" mass="18866">MPPKQDPVDVPRPRKWVTFGLIILALLMPWLALYLDGASWPTIGCNFAAWLLFPIVGTFGAIVHAIICLFRSKEHRKYSKPARRRLRYDNNYSAEKKVVTDPEPAPITRAVTEPPPAPAEEAPTEPPAAKSSASSSSTSVSSSDVEKEDPAIKPPPKTATAKKEDDPPKDPAA</sequence>
<evidence type="ECO:0000313" key="2">
    <source>
        <dbReference type="Proteomes" id="UP001153331"/>
    </source>
</evidence>